<dbReference type="Proteomes" id="UP000009183">
    <property type="component" value="Unassembled WGS sequence, unordered"/>
</dbReference>
<evidence type="ECO:0000313" key="2">
    <source>
        <dbReference type="Proteomes" id="UP000009183"/>
    </source>
</evidence>
<gene>
    <name evidence="1" type="ORF">VIT_00s0204g00230</name>
</gene>
<dbReference type="HOGENOM" id="CLU_3338141_0_0_1"/>
<keyword evidence="2" id="KW-1185">Reference proteome</keyword>
<name>F6I797_VITVI</name>
<dbReference type="EMBL" id="FN596769">
    <property type="protein sequence ID" value="CCB62815.1"/>
    <property type="molecule type" value="Genomic_DNA"/>
</dbReference>
<proteinExistence type="predicted"/>
<accession>F6I797</accession>
<feature type="non-terminal residue" evidence="1">
    <location>
        <position position="38"/>
    </location>
</feature>
<dbReference type="InParanoid" id="F6I797"/>
<evidence type="ECO:0000313" key="1">
    <source>
        <dbReference type="EMBL" id="CCB62815.1"/>
    </source>
</evidence>
<organism evidence="1 2">
    <name type="scientific">Vitis vinifera</name>
    <name type="common">Grape</name>
    <dbReference type="NCBI Taxonomy" id="29760"/>
    <lineage>
        <taxon>Eukaryota</taxon>
        <taxon>Viridiplantae</taxon>
        <taxon>Streptophyta</taxon>
        <taxon>Embryophyta</taxon>
        <taxon>Tracheophyta</taxon>
        <taxon>Spermatophyta</taxon>
        <taxon>Magnoliopsida</taxon>
        <taxon>eudicotyledons</taxon>
        <taxon>Gunneridae</taxon>
        <taxon>Pentapetalae</taxon>
        <taxon>rosids</taxon>
        <taxon>Vitales</taxon>
        <taxon>Vitaceae</taxon>
        <taxon>Viteae</taxon>
        <taxon>Vitis</taxon>
    </lineage>
</organism>
<dbReference type="PaxDb" id="29760-VIT_00s0204g00230.t01"/>
<protein>
    <submittedName>
        <fullName evidence="1">Uncharacterized protein</fullName>
    </submittedName>
</protein>
<sequence length="38" mass="4001">MAIPPVIPTLSLSLQKLCQSDTWQSVVGEVVDAKCEGG</sequence>
<reference evidence="2" key="1">
    <citation type="journal article" date="2007" name="Nature">
        <title>The grapevine genome sequence suggests ancestral hexaploidization in major angiosperm phyla.</title>
        <authorList>
            <consortium name="The French-Italian Public Consortium for Grapevine Genome Characterization."/>
            <person name="Jaillon O."/>
            <person name="Aury J.-M."/>
            <person name="Noel B."/>
            <person name="Policriti A."/>
            <person name="Clepet C."/>
            <person name="Casagrande A."/>
            <person name="Choisne N."/>
            <person name="Aubourg S."/>
            <person name="Vitulo N."/>
            <person name="Jubin C."/>
            <person name="Vezzi A."/>
            <person name="Legeai F."/>
            <person name="Hugueney P."/>
            <person name="Dasilva C."/>
            <person name="Horner D."/>
            <person name="Mica E."/>
            <person name="Jublot D."/>
            <person name="Poulain J."/>
            <person name="Bruyere C."/>
            <person name="Billault A."/>
            <person name="Segurens B."/>
            <person name="Gouyvenoux M."/>
            <person name="Ugarte E."/>
            <person name="Cattonaro F."/>
            <person name="Anthouard V."/>
            <person name="Vico V."/>
            <person name="Del Fabbro C."/>
            <person name="Alaux M."/>
            <person name="Di Gaspero G."/>
            <person name="Dumas V."/>
            <person name="Felice N."/>
            <person name="Paillard S."/>
            <person name="Juman I."/>
            <person name="Moroldo M."/>
            <person name="Scalabrin S."/>
            <person name="Canaguier A."/>
            <person name="Le Clainche I."/>
            <person name="Malacrida G."/>
            <person name="Durand E."/>
            <person name="Pesole G."/>
            <person name="Laucou V."/>
            <person name="Chatelet P."/>
            <person name="Merdinoglu D."/>
            <person name="Delledonne M."/>
            <person name="Pezzotti M."/>
            <person name="Lecharny A."/>
            <person name="Scarpelli C."/>
            <person name="Artiguenave F."/>
            <person name="Pe M.E."/>
            <person name="Valle G."/>
            <person name="Morgante M."/>
            <person name="Caboche M."/>
            <person name="Adam-Blondon A.-F."/>
            <person name="Weissenbach J."/>
            <person name="Quetier F."/>
            <person name="Wincker P."/>
        </authorList>
    </citation>
    <scope>NUCLEOTIDE SEQUENCE [LARGE SCALE GENOMIC DNA]</scope>
    <source>
        <strain evidence="2">cv. Pinot noir / PN40024</strain>
    </source>
</reference>
<dbReference type="AlphaFoldDB" id="F6I797"/>